<name>A0A2A2HXN5_9EURY</name>
<dbReference type="InterPro" id="IPR013783">
    <property type="entry name" value="Ig-like_fold"/>
</dbReference>
<dbReference type="InterPro" id="IPR022409">
    <property type="entry name" value="PKD/Chitinase_dom"/>
</dbReference>
<feature type="domain" description="PKD" evidence="1">
    <location>
        <begin position="340"/>
        <end position="423"/>
    </location>
</feature>
<dbReference type="InterPro" id="IPR000601">
    <property type="entry name" value="PKD_dom"/>
</dbReference>
<keyword evidence="3" id="KW-1185">Reference proteome</keyword>
<accession>A0A2A2HXN5</accession>
<evidence type="ECO:0000313" key="3">
    <source>
        <dbReference type="Proteomes" id="UP000218164"/>
    </source>
</evidence>
<dbReference type="PANTHER" id="PTHR47197:SF3">
    <property type="entry name" value="DIHYDRO-HEME D1 DEHYDROGENASE"/>
    <property type="match status" value="1"/>
</dbReference>
<feature type="domain" description="PKD" evidence="1">
    <location>
        <begin position="281"/>
        <end position="334"/>
    </location>
</feature>
<dbReference type="NCBIfam" id="TIGR02276">
    <property type="entry name" value="beta_rpt_yvtn"/>
    <property type="match status" value="6"/>
</dbReference>
<dbReference type="Gene3D" id="2.130.10.10">
    <property type="entry name" value="YVTN repeat-like/Quinoprotein amine dehydrogenase"/>
    <property type="match status" value="3"/>
</dbReference>
<evidence type="ECO:0000313" key="2">
    <source>
        <dbReference type="EMBL" id="PAV14064.1"/>
    </source>
</evidence>
<dbReference type="InterPro" id="IPR019405">
    <property type="entry name" value="Lactonase_7-beta_prop"/>
</dbReference>
<dbReference type="Proteomes" id="UP000218164">
    <property type="component" value="Unassembled WGS sequence"/>
</dbReference>
<dbReference type="CDD" id="cd00146">
    <property type="entry name" value="PKD"/>
    <property type="match status" value="3"/>
</dbReference>
<dbReference type="FunFam" id="2.60.40.10:FF:000270">
    <property type="entry name" value="Cell surface protein"/>
    <property type="match status" value="3"/>
</dbReference>
<dbReference type="Pfam" id="PF18911">
    <property type="entry name" value="PKD_4"/>
    <property type="match status" value="3"/>
</dbReference>
<sequence>MTNSGSKTVSVIDTAANKVIAIVNVGTSPRGIAITPDGKEAYVTDLYSNKVSVIDTITNTLTYIVPVGIYPHGIVVTPDGKKVYVANGGSNNVSVIDAATKTVTATVTNVGTFPWGVTITSDGKKVYVTSEGSGTVSAIDTDTNTVTSTVPVGANPFGAAVSPDGTKVYVTMPYNNTVSVIATATNKVIATVPVGNFPYGITITPDGTKVYVANYDSDNVSVIATATNHVKATVDVGSTPMAFGQFIGHVPASVPVLPIANFVTNVSEGYSPLTVQFTDLSTNSTSVNWDFGDKSNSTERNPVHEYSDPGIYTVNLTASNENGIDLKSATITVTEKSLIPVTAFSASPTSGKAPLKVAFIDKSAGSPTKWKWSFGDGKTSTVQNPTYKYSNLGNYTVSLTATNAEGNSTTIKTDYIKVVTKPVANFSAKPTSGKAPLDVAFTDTSTGVLAGWIWDFGDGSKSFLQSPIHKYSKAGIYTVNLAVKNAAGHNTVTKTDYIKVVTKPVA</sequence>
<dbReference type="Gene3D" id="2.60.40.10">
    <property type="entry name" value="Immunoglobulins"/>
    <property type="match status" value="3"/>
</dbReference>
<dbReference type="InterPro" id="IPR011964">
    <property type="entry name" value="YVTN_b-propeller_repeat"/>
</dbReference>
<gene>
    <name evidence="2" type="ORF">ASJ81_15340</name>
</gene>
<reference evidence="2 3" key="1">
    <citation type="journal article" date="2017" name="BMC Genomics">
        <title>Genomic analysis of methanogenic archaea reveals a shift towards energy conservation.</title>
        <authorList>
            <person name="Gilmore S.P."/>
            <person name="Henske J.K."/>
            <person name="Sexton J.A."/>
            <person name="Solomon K.V."/>
            <person name="Seppala S."/>
            <person name="Yoo J.I."/>
            <person name="Huyett L.M."/>
            <person name="Pressman A."/>
            <person name="Cogan J.Z."/>
            <person name="Kivenson V."/>
            <person name="Peng X."/>
            <person name="Tan Y."/>
            <person name="Valentine D.L."/>
            <person name="O'Malley M.A."/>
        </authorList>
    </citation>
    <scope>NUCLEOTIDE SEQUENCE [LARGE SCALE GENOMIC DNA]</scope>
    <source>
        <strain evidence="2 3">MC-15</strain>
    </source>
</reference>
<dbReference type="PROSITE" id="PS50093">
    <property type="entry name" value="PKD"/>
    <property type="match status" value="3"/>
</dbReference>
<dbReference type="InterPro" id="IPR051200">
    <property type="entry name" value="Host-pathogen_enzymatic-act"/>
</dbReference>
<dbReference type="InterPro" id="IPR015943">
    <property type="entry name" value="WD40/YVTN_repeat-like_dom_sf"/>
</dbReference>
<dbReference type="PANTHER" id="PTHR47197">
    <property type="entry name" value="PROTEIN NIRF"/>
    <property type="match status" value="1"/>
</dbReference>
<dbReference type="SUPFAM" id="SSF49299">
    <property type="entry name" value="PKD domain"/>
    <property type="match status" value="3"/>
</dbReference>
<dbReference type="Pfam" id="PF10282">
    <property type="entry name" value="Lactonase"/>
    <property type="match status" value="2"/>
</dbReference>
<dbReference type="SUPFAM" id="SSF50974">
    <property type="entry name" value="Nitrous oxide reductase, N-terminal domain"/>
    <property type="match status" value="1"/>
</dbReference>
<evidence type="ECO:0000259" key="1">
    <source>
        <dbReference type="PROSITE" id="PS50093"/>
    </source>
</evidence>
<dbReference type="EMBL" id="LMVP01000033">
    <property type="protein sequence ID" value="PAV14064.1"/>
    <property type="molecule type" value="Genomic_DNA"/>
</dbReference>
<comment type="caution">
    <text evidence="2">The sequence shown here is derived from an EMBL/GenBank/DDBJ whole genome shotgun (WGS) entry which is preliminary data.</text>
</comment>
<dbReference type="InterPro" id="IPR011045">
    <property type="entry name" value="N2O_reductase_N"/>
</dbReference>
<protein>
    <recommendedName>
        <fullName evidence="1">PKD domain-containing protein</fullName>
    </recommendedName>
</protein>
<dbReference type="InterPro" id="IPR035986">
    <property type="entry name" value="PKD_dom_sf"/>
</dbReference>
<proteinExistence type="predicted"/>
<feature type="domain" description="PKD" evidence="1">
    <location>
        <begin position="422"/>
        <end position="505"/>
    </location>
</feature>
<dbReference type="AlphaFoldDB" id="A0A2A2HXN5"/>
<organism evidence="2 3">
    <name type="scientific">Methanosarcina spelaei</name>
    <dbReference type="NCBI Taxonomy" id="1036679"/>
    <lineage>
        <taxon>Archaea</taxon>
        <taxon>Methanobacteriati</taxon>
        <taxon>Methanobacteriota</taxon>
        <taxon>Stenosarchaea group</taxon>
        <taxon>Methanomicrobia</taxon>
        <taxon>Methanosarcinales</taxon>
        <taxon>Methanosarcinaceae</taxon>
        <taxon>Methanosarcina</taxon>
    </lineage>
</organism>
<dbReference type="SMART" id="SM00089">
    <property type="entry name" value="PKD"/>
    <property type="match status" value="3"/>
</dbReference>